<sequence length="65" mass="6443">MVMGLVDVVVVVVVLVVLVVVFGAVVTVGAVAGPAMAPVSGDPSTERPQPATTNAVANRSTARTV</sequence>
<organism evidence="2 3">
    <name type="scientific">Rhodococcus opacus RKJ300 = JCM 13270</name>
    <dbReference type="NCBI Taxonomy" id="1165867"/>
    <lineage>
        <taxon>Bacteria</taxon>
        <taxon>Bacillati</taxon>
        <taxon>Actinomycetota</taxon>
        <taxon>Actinomycetes</taxon>
        <taxon>Mycobacteriales</taxon>
        <taxon>Nocardiaceae</taxon>
        <taxon>Rhodococcus</taxon>
    </lineage>
</organism>
<comment type="caution">
    <text evidence="2">The sequence shown here is derived from an EMBL/GenBank/DDBJ whole genome shotgun (WGS) entry which is preliminary data.</text>
</comment>
<accession>I0WR38</accession>
<dbReference type="AlphaFoldDB" id="I0WR38"/>
<evidence type="ECO:0000313" key="2">
    <source>
        <dbReference type="EMBL" id="EID78854.1"/>
    </source>
</evidence>
<feature type="region of interest" description="Disordered" evidence="1">
    <location>
        <begin position="37"/>
        <end position="65"/>
    </location>
</feature>
<name>I0WR38_RHOOP</name>
<reference evidence="2 3" key="1">
    <citation type="journal article" date="2012" name="J. Bacteriol.">
        <title>Draft genome sequence of the nitrophenol-degrading actinomycete Rhodococcus imtechensis RKJ300.</title>
        <authorList>
            <person name="Vikram S."/>
            <person name="Kumar S."/>
            <person name="Subramanian S."/>
            <person name="Raghava G.P."/>
        </authorList>
    </citation>
    <scope>NUCLEOTIDE SEQUENCE [LARGE SCALE GENOMIC DNA]</scope>
    <source>
        <strain evidence="2 3">RKJ300</strain>
    </source>
</reference>
<evidence type="ECO:0000313" key="3">
    <source>
        <dbReference type="Proteomes" id="UP000006447"/>
    </source>
</evidence>
<proteinExistence type="predicted"/>
<dbReference type="EMBL" id="AJJH01000095">
    <property type="protein sequence ID" value="EID78854.1"/>
    <property type="molecule type" value="Genomic_DNA"/>
</dbReference>
<dbReference type="PATRIC" id="fig|1165867.3.peg.3202"/>
<gene>
    <name evidence="2" type="ORF">W59_15721</name>
</gene>
<feature type="compositionally biased region" description="Polar residues" evidence="1">
    <location>
        <begin position="42"/>
        <end position="65"/>
    </location>
</feature>
<evidence type="ECO:0000256" key="1">
    <source>
        <dbReference type="SAM" id="MobiDB-lite"/>
    </source>
</evidence>
<protein>
    <submittedName>
        <fullName evidence="2">Uncharacterized protein</fullName>
    </submittedName>
</protein>
<dbReference type="Proteomes" id="UP000006447">
    <property type="component" value="Unassembled WGS sequence"/>
</dbReference>